<dbReference type="Proteomes" id="UP000323521">
    <property type="component" value="Chromosome"/>
</dbReference>
<feature type="domain" description="B12-binding" evidence="4">
    <location>
        <begin position="88"/>
        <end position="211"/>
    </location>
</feature>
<keyword evidence="7" id="KW-1185">Reference proteome</keyword>
<dbReference type="PROSITE" id="PS51332">
    <property type="entry name" value="B12_BINDING"/>
    <property type="match status" value="1"/>
</dbReference>
<keyword evidence="2" id="KW-0479">Metal-binding</keyword>
<dbReference type="SUPFAM" id="SSF47644">
    <property type="entry name" value="Methionine synthase domain"/>
    <property type="match status" value="1"/>
</dbReference>
<evidence type="ECO:0000259" key="4">
    <source>
        <dbReference type="PROSITE" id="PS51332"/>
    </source>
</evidence>
<keyword evidence="3" id="KW-0170">Cobalt</keyword>
<dbReference type="KEGG" id="fwa:DCMF_24470"/>
<feature type="domain" description="B12-binding N-terminal" evidence="5">
    <location>
        <begin position="1"/>
        <end position="87"/>
    </location>
</feature>
<dbReference type="Pfam" id="PF02310">
    <property type="entry name" value="B12-binding"/>
    <property type="match status" value="1"/>
</dbReference>
<dbReference type="GO" id="GO:0005829">
    <property type="term" value="C:cytosol"/>
    <property type="evidence" value="ECO:0007669"/>
    <property type="project" value="TreeGrafter"/>
</dbReference>
<dbReference type="InterPro" id="IPR036594">
    <property type="entry name" value="Meth_synthase_dom"/>
</dbReference>
<protein>
    <recommendedName>
        <fullName evidence="8">Cobalamin-binding protein</fullName>
    </recommendedName>
</protein>
<reference evidence="6 7" key="1">
    <citation type="submission" date="2016-10" db="EMBL/GenBank/DDBJ databases">
        <title>Complete Genome Sequence of Peptococcaceae strain DCMF.</title>
        <authorList>
            <person name="Edwards R.J."/>
            <person name="Holland S.I."/>
            <person name="Deshpande N.P."/>
            <person name="Wong Y.K."/>
            <person name="Ertan H."/>
            <person name="Manefield M."/>
            <person name="Russell T.L."/>
            <person name="Lee M.J."/>
        </authorList>
    </citation>
    <scope>NUCLEOTIDE SEQUENCE [LARGE SCALE GENOMIC DNA]</scope>
    <source>
        <strain evidence="6 7">DCMF</strain>
    </source>
</reference>
<evidence type="ECO:0000256" key="1">
    <source>
        <dbReference type="ARBA" id="ARBA00010854"/>
    </source>
</evidence>
<evidence type="ECO:0000313" key="6">
    <source>
        <dbReference type="EMBL" id="ATW28877.1"/>
    </source>
</evidence>
<dbReference type="PANTHER" id="PTHR45833:SF1">
    <property type="entry name" value="METHIONINE SYNTHASE"/>
    <property type="match status" value="1"/>
</dbReference>
<dbReference type="InterPro" id="IPR006158">
    <property type="entry name" value="Cobalamin-bd"/>
</dbReference>
<dbReference type="AlphaFoldDB" id="A0A3G1L2J2"/>
<comment type="similarity">
    <text evidence="1">Belongs to the methylamine corrinoid protein family.</text>
</comment>
<dbReference type="SUPFAM" id="SSF52242">
    <property type="entry name" value="Cobalamin (vitamin B12)-binding domain"/>
    <property type="match status" value="1"/>
</dbReference>
<sequence length="211" mass="22540">MGSRENLIQAVIDGDRQAAENLAEEVVAGGGDLKEVTERLTDAMRMVGEKFNRFEIFLPEMMLAAEAMTRAMKVIGPKMMVGAGIQKKGKVVIGAPSGDMHEIGKDIVITVLKASGFEIVNLGTNVDALEFIKKAQETKADIIGISTLMTTTMPGAGEVIELLKEKGLRDQIKVMVGGAPTSLEWAKAIGADGWAENASQAVNLAEQLLKK</sequence>
<dbReference type="GO" id="GO:0008705">
    <property type="term" value="F:methionine synthase activity"/>
    <property type="evidence" value="ECO:0007669"/>
    <property type="project" value="TreeGrafter"/>
</dbReference>
<evidence type="ECO:0000256" key="2">
    <source>
        <dbReference type="ARBA" id="ARBA00022723"/>
    </source>
</evidence>
<dbReference type="GO" id="GO:0050667">
    <property type="term" value="P:homocysteine metabolic process"/>
    <property type="evidence" value="ECO:0007669"/>
    <property type="project" value="TreeGrafter"/>
</dbReference>
<dbReference type="PROSITE" id="PS51337">
    <property type="entry name" value="B12_BINDING_NTER"/>
    <property type="match status" value="1"/>
</dbReference>
<dbReference type="RefSeq" id="WP_214658873.1">
    <property type="nucleotide sequence ID" value="NZ_CP017634.1"/>
</dbReference>
<evidence type="ECO:0008006" key="8">
    <source>
        <dbReference type="Google" id="ProtNLM"/>
    </source>
</evidence>
<dbReference type="EMBL" id="CP017634">
    <property type="protein sequence ID" value="ATW28877.1"/>
    <property type="molecule type" value="Genomic_DNA"/>
</dbReference>
<name>A0A3G1L2J2_FORW1</name>
<dbReference type="InterPro" id="IPR050554">
    <property type="entry name" value="Met_Synthase/Corrinoid"/>
</dbReference>
<dbReference type="GO" id="GO:0046653">
    <property type="term" value="P:tetrahydrofolate metabolic process"/>
    <property type="evidence" value="ECO:0007669"/>
    <property type="project" value="TreeGrafter"/>
</dbReference>
<dbReference type="FunFam" id="3.40.50.280:FF:000003">
    <property type="entry name" value="Dimethylamine methyltransferase corrinoid protein"/>
    <property type="match status" value="1"/>
</dbReference>
<dbReference type="PANTHER" id="PTHR45833">
    <property type="entry name" value="METHIONINE SYNTHASE"/>
    <property type="match status" value="1"/>
</dbReference>
<dbReference type="SMART" id="SM01018">
    <property type="entry name" value="B12-binding_2"/>
    <property type="match status" value="1"/>
</dbReference>
<dbReference type="GO" id="GO:0046872">
    <property type="term" value="F:metal ion binding"/>
    <property type="evidence" value="ECO:0007669"/>
    <property type="project" value="UniProtKB-KW"/>
</dbReference>
<gene>
    <name evidence="6" type="ORF">DCMF_24470</name>
</gene>
<dbReference type="Pfam" id="PF02607">
    <property type="entry name" value="B12-binding_2"/>
    <property type="match status" value="1"/>
</dbReference>
<dbReference type="InterPro" id="IPR003759">
    <property type="entry name" value="Cbl-bd_cap"/>
</dbReference>
<proteinExistence type="inferred from homology"/>
<evidence type="ECO:0000313" key="7">
    <source>
        <dbReference type="Proteomes" id="UP000323521"/>
    </source>
</evidence>
<organism evidence="6 7">
    <name type="scientific">Formimonas warabiya</name>
    <dbReference type="NCBI Taxonomy" id="1761012"/>
    <lineage>
        <taxon>Bacteria</taxon>
        <taxon>Bacillati</taxon>
        <taxon>Bacillota</taxon>
        <taxon>Clostridia</taxon>
        <taxon>Eubacteriales</taxon>
        <taxon>Peptococcaceae</taxon>
        <taxon>Candidatus Formimonas</taxon>
    </lineage>
</organism>
<dbReference type="Gene3D" id="3.40.50.280">
    <property type="entry name" value="Cobalamin-binding domain"/>
    <property type="match status" value="1"/>
</dbReference>
<evidence type="ECO:0000259" key="5">
    <source>
        <dbReference type="PROSITE" id="PS51337"/>
    </source>
</evidence>
<dbReference type="GO" id="GO:0031419">
    <property type="term" value="F:cobalamin binding"/>
    <property type="evidence" value="ECO:0007669"/>
    <property type="project" value="InterPro"/>
</dbReference>
<accession>A0A3G1L2J2</accession>
<dbReference type="InterPro" id="IPR036724">
    <property type="entry name" value="Cobalamin-bd_sf"/>
</dbReference>
<evidence type="ECO:0000256" key="3">
    <source>
        <dbReference type="ARBA" id="ARBA00023285"/>
    </source>
</evidence>
<dbReference type="Gene3D" id="1.10.1240.10">
    <property type="entry name" value="Methionine synthase domain"/>
    <property type="match status" value="1"/>
</dbReference>